<sequence length="142" mass="16374">MVDGDVVVDKLRHVNQYTDDLKRMRGMSKEEYLADMVTQRAVERTFMNLIQSCIDLAQHIRSAEALTPSGTSKKEIEALGNAGILSDETQAKMEEAVGFRNVLAHRYGDVNHDVVYDVLHEDLRWFGRFQTEVARWFKQQRS</sequence>
<organism evidence="6 7">
    <name type="scientific">Halogeometricum rufum</name>
    <dbReference type="NCBI Taxonomy" id="553469"/>
    <lineage>
        <taxon>Archaea</taxon>
        <taxon>Methanobacteriati</taxon>
        <taxon>Methanobacteriota</taxon>
        <taxon>Stenosarchaea group</taxon>
        <taxon>Halobacteria</taxon>
        <taxon>Halobacteriales</taxon>
        <taxon>Haloferacaceae</taxon>
        <taxon>Halogeometricum</taxon>
    </lineage>
</organism>
<dbReference type="STRING" id="553469.SAMN04487947_2428"/>
<evidence type="ECO:0000256" key="2">
    <source>
        <dbReference type="ARBA" id="ARBA00022649"/>
    </source>
</evidence>
<name>A0A1I6HSF6_9EURY</name>
<gene>
    <name evidence="6" type="ORF">SAMN04487947_2428</name>
</gene>
<evidence type="ECO:0000313" key="7">
    <source>
        <dbReference type="Proteomes" id="UP000198531"/>
    </source>
</evidence>
<comment type="similarity">
    <text evidence="5">Belongs to the HepT RNase toxin family.</text>
</comment>
<dbReference type="NCBIfam" id="NF047751">
    <property type="entry name" value="HepT_toxin"/>
    <property type="match status" value="1"/>
</dbReference>
<dbReference type="InterPro" id="IPR037038">
    <property type="entry name" value="HepT-like_sf"/>
</dbReference>
<proteinExistence type="inferred from homology"/>
<dbReference type="GO" id="GO:0016787">
    <property type="term" value="F:hydrolase activity"/>
    <property type="evidence" value="ECO:0007669"/>
    <property type="project" value="UniProtKB-KW"/>
</dbReference>
<evidence type="ECO:0000256" key="1">
    <source>
        <dbReference type="ARBA" id="ARBA00022553"/>
    </source>
</evidence>
<dbReference type="Proteomes" id="UP000198531">
    <property type="component" value="Unassembled WGS sequence"/>
</dbReference>
<dbReference type="PANTHER" id="PTHR33397">
    <property type="entry name" value="UPF0331 PROTEIN YUTE"/>
    <property type="match status" value="1"/>
</dbReference>
<evidence type="ECO:0000256" key="5">
    <source>
        <dbReference type="ARBA" id="ARBA00024207"/>
    </source>
</evidence>
<dbReference type="InterPro" id="IPR008201">
    <property type="entry name" value="HepT-like"/>
</dbReference>
<protein>
    <submittedName>
        <fullName evidence="6">Uncharacterized conserved protein YutE, UPF0331/DUF86 family</fullName>
    </submittedName>
</protein>
<dbReference type="RefSeq" id="WP_089807950.1">
    <property type="nucleotide sequence ID" value="NZ_FOYT01000002.1"/>
</dbReference>
<dbReference type="Pfam" id="PF01934">
    <property type="entry name" value="HepT-like"/>
    <property type="match status" value="1"/>
</dbReference>
<accession>A0A1I6HSF6</accession>
<dbReference type="EMBL" id="FOYT01000002">
    <property type="protein sequence ID" value="SFR57411.1"/>
    <property type="molecule type" value="Genomic_DNA"/>
</dbReference>
<keyword evidence="7" id="KW-1185">Reference proteome</keyword>
<keyword evidence="2" id="KW-1277">Toxin-antitoxin system</keyword>
<keyword evidence="1" id="KW-0597">Phosphoprotein</keyword>
<dbReference type="PANTHER" id="PTHR33397:SF5">
    <property type="entry name" value="RNASE YUTE-RELATED"/>
    <property type="match status" value="1"/>
</dbReference>
<dbReference type="GO" id="GO:0004540">
    <property type="term" value="F:RNA nuclease activity"/>
    <property type="evidence" value="ECO:0007669"/>
    <property type="project" value="InterPro"/>
</dbReference>
<evidence type="ECO:0000256" key="4">
    <source>
        <dbReference type="ARBA" id="ARBA00022801"/>
    </source>
</evidence>
<dbReference type="OrthoDB" id="25331at2157"/>
<dbReference type="GO" id="GO:0110001">
    <property type="term" value="C:toxin-antitoxin complex"/>
    <property type="evidence" value="ECO:0007669"/>
    <property type="project" value="InterPro"/>
</dbReference>
<evidence type="ECO:0000256" key="3">
    <source>
        <dbReference type="ARBA" id="ARBA00022722"/>
    </source>
</evidence>
<keyword evidence="4" id="KW-0378">Hydrolase</keyword>
<dbReference type="InterPro" id="IPR052379">
    <property type="entry name" value="Type_VII_TA_RNase"/>
</dbReference>
<dbReference type="AlphaFoldDB" id="A0A1I6HSF6"/>
<keyword evidence="3" id="KW-0540">Nuclease</keyword>
<reference evidence="7" key="1">
    <citation type="submission" date="2016-10" db="EMBL/GenBank/DDBJ databases">
        <authorList>
            <person name="Varghese N."/>
            <person name="Submissions S."/>
        </authorList>
    </citation>
    <scope>NUCLEOTIDE SEQUENCE [LARGE SCALE GENOMIC DNA]</scope>
    <source>
        <strain evidence="7">CGMCC 1.7736</strain>
    </source>
</reference>
<dbReference type="Gene3D" id="1.20.120.580">
    <property type="entry name" value="bsu32300-like"/>
    <property type="match status" value="1"/>
</dbReference>
<evidence type="ECO:0000313" key="6">
    <source>
        <dbReference type="EMBL" id="SFR57411.1"/>
    </source>
</evidence>